<organism evidence="5 6">
    <name type="scientific">Natronorubrum daqingense</name>
    <dbReference type="NCBI Taxonomy" id="588898"/>
    <lineage>
        <taxon>Archaea</taxon>
        <taxon>Methanobacteriati</taxon>
        <taxon>Methanobacteriota</taxon>
        <taxon>Stenosarchaea group</taxon>
        <taxon>Halobacteria</taxon>
        <taxon>Halobacteriales</taxon>
        <taxon>Natrialbaceae</taxon>
        <taxon>Natronorubrum</taxon>
    </lineage>
</organism>
<proteinExistence type="inferred from homology"/>
<evidence type="ECO:0000313" key="5">
    <source>
        <dbReference type="EMBL" id="SIR97338.1"/>
    </source>
</evidence>
<evidence type="ECO:0000256" key="3">
    <source>
        <dbReference type="SAM" id="MobiDB-lite"/>
    </source>
</evidence>
<dbReference type="Pfam" id="PF00501">
    <property type="entry name" value="AMP-binding"/>
    <property type="match status" value="1"/>
</dbReference>
<dbReference type="STRING" id="588898.BB347_14095"/>
<evidence type="ECO:0000313" key="6">
    <source>
        <dbReference type="Proteomes" id="UP000185687"/>
    </source>
</evidence>
<evidence type="ECO:0000259" key="4">
    <source>
        <dbReference type="Pfam" id="PF00501"/>
    </source>
</evidence>
<dbReference type="EMBL" id="FTNP01000005">
    <property type="protein sequence ID" value="SIR97338.1"/>
    <property type="molecule type" value="Genomic_DNA"/>
</dbReference>
<dbReference type="Proteomes" id="UP000185687">
    <property type="component" value="Unassembled WGS sequence"/>
</dbReference>
<feature type="compositionally biased region" description="Basic and acidic residues" evidence="3">
    <location>
        <begin position="425"/>
        <end position="438"/>
    </location>
</feature>
<dbReference type="GO" id="GO:0006631">
    <property type="term" value="P:fatty acid metabolic process"/>
    <property type="evidence" value="ECO:0007669"/>
    <property type="project" value="TreeGrafter"/>
</dbReference>
<feature type="region of interest" description="Disordered" evidence="3">
    <location>
        <begin position="395"/>
        <end position="438"/>
    </location>
</feature>
<reference evidence="5 6" key="1">
    <citation type="submission" date="2017-01" db="EMBL/GenBank/DDBJ databases">
        <authorList>
            <person name="Mah S.A."/>
            <person name="Swanson W.J."/>
            <person name="Moy G.W."/>
            <person name="Vacquier V.D."/>
        </authorList>
    </citation>
    <scope>NUCLEOTIDE SEQUENCE [LARGE SCALE GENOMIC DNA]</scope>
    <source>
        <strain evidence="5 6">CGMCC 1.8909</strain>
    </source>
</reference>
<dbReference type="GO" id="GO:0031956">
    <property type="term" value="F:medium-chain fatty acid-CoA ligase activity"/>
    <property type="evidence" value="ECO:0007669"/>
    <property type="project" value="TreeGrafter"/>
</dbReference>
<dbReference type="PANTHER" id="PTHR43201">
    <property type="entry name" value="ACYL-COA SYNTHETASE"/>
    <property type="match status" value="1"/>
</dbReference>
<gene>
    <name evidence="5" type="ORF">SAMN05421809_3144</name>
</gene>
<accession>A0A1N7FAD0</accession>
<dbReference type="AlphaFoldDB" id="A0A1N7FAD0"/>
<comment type="similarity">
    <text evidence="1">Belongs to the ATP-dependent AMP-binding enzyme family.</text>
</comment>
<feature type="compositionally biased region" description="Basic and acidic residues" evidence="3">
    <location>
        <begin position="152"/>
        <end position="169"/>
    </location>
</feature>
<protein>
    <submittedName>
        <fullName evidence="5">Acyl-CoA synthetase (AMP-forming)/AMP-acid ligase II</fullName>
    </submittedName>
</protein>
<keyword evidence="2 5" id="KW-0436">Ligase</keyword>
<evidence type="ECO:0000256" key="1">
    <source>
        <dbReference type="ARBA" id="ARBA00006432"/>
    </source>
</evidence>
<dbReference type="InterPro" id="IPR000873">
    <property type="entry name" value="AMP-dep_synth/lig_dom"/>
</dbReference>
<evidence type="ECO:0000256" key="2">
    <source>
        <dbReference type="ARBA" id="ARBA00022598"/>
    </source>
</evidence>
<dbReference type="PANTHER" id="PTHR43201:SF5">
    <property type="entry name" value="MEDIUM-CHAIN ACYL-COA LIGASE ACSF2, MITOCHONDRIAL"/>
    <property type="match status" value="1"/>
</dbReference>
<dbReference type="SUPFAM" id="SSF56801">
    <property type="entry name" value="Acetyl-CoA synthetase-like"/>
    <property type="match status" value="1"/>
</dbReference>
<feature type="region of interest" description="Disordered" evidence="3">
    <location>
        <begin position="145"/>
        <end position="170"/>
    </location>
</feature>
<sequence>MFVTLSMARRAERFPDRTALVDTSEERLYAPAETIHENRVTYGELAAIVDRTAQHLTALGIGAGDTVCLLTRNRVASLAIYFACRRLEAAFAPISHWLTPVTVERPFAVLDPDLVVSEAAQRDLVRSIPFDRSVTLEELANADRAPISDENGADHDGRDEPDGRSDDTRMPLAIFHGTEGRPVVGYTERTLEWNCISALLTWDLSRTDVAPLVAPLSSVAGLVRVALPLLYVGGTVLLDRAFDPGDTLTAIGDERATVLAGNPRPLEQLAAEPGFAEAAASLDRTVVEHSMSDDARTRYRDAGVSLANAYGRLECPTALSQSFDAVDDDATETASPVVGRPVVNCRARIVDDAGSVLAGESEGELELSGSVVADGYVDPAGIADGNWTVSLERQREAVDNSGSGDESDEVDGDARLSDGWLHTEQSVRRTEDGDYQLR</sequence>
<keyword evidence="6" id="KW-1185">Reference proteome</keyword>
<dbReference type="InterPro" id="IPR042099">
    <property type="entry name" value="ANL_N_sf"/>
</dbReference>
<name>A0A1N7FAD0_9EURY</name>
<dbReference type="Gene3D" id="3.40.50.12780">
    <property type="entry name" value="N-terminal domain of ligase-like"/>
    <property type="match status" value="1"/>
</dbReference>
<feature type="domain" description="AMP-dependent synthetase/ligase" evidence="4">
    <location>
        <begin position="8"/>
        <end position="376"/>
    </location>
</feature>